<name>A0A061SPL6_9RHOB</name>
<sequence length="165" mass="19228">MYRRFIATVAAASIAITAFGAMPARADNDDAARALAALLGIAIVGKIIHDNKKDKKAHHYEKKHVKKNHVPHYNQPSYKPPRYQPKPRPLPRRVDRKLLPGKCFHSYRTGRGKVRMFGRRCLKNNYDFVNRLPRQCLYVFDTPRGNRRGYEARCLRDRGYRLARR</sequence>
<dbReference type="STRING" id="83219.PM02_07435"/>
<keyword evidence="3" id="KW-0732">Signal</keyword>
<keyword evidence="2" id="KW-1133">Transmembrane helix</keyword>
<dbReference type="eggNOG" id="ENOG50331MH">
    <property type="taxonomic scope" value="Bacteria"/>
</dbReference>
<dbReference type="RefSeq" id="WP_051584079.1">
    <property type="nucleotide sequence ID" value="NZ_CANMAK010000003.1"/>
</dbReference>
<evidence type="ECO:0000256" key="3">
    <source>
        <dbReference type="SAM" id="SignalP"/>
    </source>
</evidence>
<dbReference type="AlphaFoldDB" id="A0A061SPL6"/>
<feature type="transmembrane region" description="Helical" evidence="2">
    <location>
        <begin position="30"/>
        <end position="48"/>
    </location>
</feature>
<organism evidence="4 5">
    <name type="scientific">Sulfitobacter mediterraneus</name>
    <dbReference type="NCBI Taxonomy" id="83219"/>
    <lineage>
        <taxon>Bacteria</taxon>
        <taxon>Pseudomonadati</taxon>
        <taxon>Pseudomonadota</taxon>
        <taxon>Alphaproteobacteria</taxon>
        <taxon>Rhodobacterales</taxon>
        <taxon>Roseobacteraceae</taxon>
        <taxon>Sulfitobacter</taxon>
    </lineage>
</organism>
<keyword evidence="5" id="KW-1185">Reference proteome</keyword>
<feature type="signal peptide" evidence="3">
    <location>
        <begin position="1"/>
        <end position="26"/>
    </location>
</feature>
<feature type="compositionally biased region" description="Pro residues" evidence="1">
    <location>
        <begin position="78"/>
        <end position="88"/>
    </location>
</feature>
<reference evidence="4 5" key="1">
    <citation type="journal article" date="2014" name="Genome Announc.">
        <title>Draft Genome Sequences of Two Isolates of the Roseobacter Group, Sulfitobacter sp. Strains 3SOLIMAR09 and 1FIGIMAR09, from Harbors of Mallorca Island (Mediterranean Sea).</title>
        <authorList>
            <person name="Mas-Llado M."/>
            <person name="Pina-Villalonga J.M."/>
            <person name="Brunet-Galmes I."/>
            <person name="Nogales B."/>
            <person name="Bosch R."/>
        </authorList>
    </citation>
    <scope>NUCLEOTIDE SEQUENCE [LARGE SCALE GENOMIC DNA]</scope>
    <source>
        <strain evidence="4 5">1FIGIMAR09</strain>
    </source>
</reference>
<proteinExistence type="predicted"/>
<keyword evidence="2" id="KW-0472">Membrane</keyword>
<feature type="compositionally biased region" description="Basic residues" evidence="1">
    <location>
        <begin position="54"/>
        <end position="70"/>
    </location>
</feature>
<evidence type="ECO:0000256" key="1">
    <source>
        <dbReference type="SAM" id="MobiDB-lite"/>
    </source>
</evidence>
<accession>A0A061SPL6</accession>
<evidence type="ECO:0008006" key="6">
    <source>
        <dbReference type="Google" id="ProtNLM"/>
    </source>
</evidence>
<evidence type="ECO:0000313" key="4">
    <source>
        <dbReference type="EMBL" id="KAJ03646.1"/>
    </source>
</evidence>
<dbReference type="EMBL" id="JEMU01000005">
    <property type="protein sequence ID" value="KAJ03646.1"/>
    <property type="molecule type" value="Genomic_DNA"/>
</dbReference>
<feature type="chain" id="PRO_5001606658" description="Lectin-like protein BA14k" evidence="3">
    <location>
        <begin position="27"/>
        <end position="165"/>
    </location>
</feature>
<dbReference type="GeneID" id="72439693"/>
<gene>
    <name evidence="4" type="ORF">PM02_07435</name>
</gene>
<evidence type="ECO:0000313" key="5">
    <source>
        <dbReference type="Proteomes" id="UP000027337"/>
    </source>
</evidence>
<comment type="caution">
    <text evidence="4">The sequence shown here is derived from an EMBL/GenBank/DDBJ whole genome shotgun (WGS) entry which is preliminary data.</text>
</comment>
<protein>
    <recommendedName>
        <fullName evidence="6">Lectin-like protein BA14k</fullName>
    </recommendedName>
</protein>
<evidence type="ECO:0000256" key="2">
    <source>
        <dbReference type="SAM" id="Phobius"/>
    </source>
</evidence>
<feature type="region of interest" description="Disordered" evidence="1">
    <location>
        <begin position="54"/>
        <end position="94"/>
    </location>
</feature>
<dbReference type="Proteomes" id="UP000027337">
    <property type="component" value="Unassembled WGS sequence"/>
</dbReference>
<keyword evidence="2" id="KW-0812">Transmembrane</keyword>